<gene>
    <name evidence="2" type="ORF">SCHPADRAFT_887771</name>
</gene>
<accession>A0A0H2RXE6</accession>
<reference evidence="2 3" key="1">
    <citation type="submission" date="2015-04" db="EMBL/GenBank/DDBJ databases">
        <title>Complete genome sequence of Schizopora paradoxa KUC8140, a cosmopolitan wood degrader in East Asia.</title>
        <authorList>
            <consortium name="DOE Joint Genome Institute"/>
            <person name="Min B."/>
            <person name="Park H."/>
            <person name="Jang Y."/>
            <person name="Kim J.-J."/>
            <person name="Kim K.H."/>
            <person name="Pangilinan J."/>
            <person name="Lipzen A."/>
            <person name="Riley R."/>
            <person name="Grigoriev I.V."/>
            <person name="Spatafora J.W."/>
            <person name="Choi I.-G."/>
        </authorList>
    </citation>
    <scope>NUCLEOTIDE SEQUENCE [LARGE SCALE GENOMIC DNA]</scope>
    <source>
        <strain evidence="2 3">KUC8140</strain>
    </source>
</reference>
<evidence type="ECO:0000313" key="2">
    <source>
        <dbReference type="EMBL" id="KLO16424.1"/>
    </source>
</evidence>
<feature type="region of interest" description="Disordered" evidence="1">
    <location>
        <begin position="202"/>
        <end position="225"/>
    </location>
</feature>
<name>A0A0H2RXE6_9AGAM</name>
<dbReference type="InParanoid" id="A0A0H2RXE6"/>
<protein>
    <submittedName>
        <fullName evidence="2">Uncharacterized protein</fullName>
    </submittedName>
</protein>
<sequence>MVDNFGQGERSLEGCEQDETVRTMVSWSIPFVVDDDDAHSIVHPPNFSSFSSCSSLDITAFSSMLNETLDSKAMMKMACVTKSFTSARPMRPPSIIDVRKANDRGRSQRNYPVQSSGLSIPSHTYEDGCSRISVKLLALPNATQSKSAGNADDLNLSFSELFTSARETEALSADDLEARRVVGYRTRGFRTLDQARSMPILEDRSAGNLREGRMAEDKDVHDGRGLAAWEAVSTNESPRLAE</sequence>
<organism evidence="2 3">
    <name type="scientific">Schizopora paradoxa</name>
    <dbReference type="NCBI Taxonomy" id="27342"/>
    <lineage>
        <taxon>Eukaryota</taxon>
        <taxon>Fungi</taxon>
        <taxon>Dikarya</taxon>
        <taxon>Basidiomycota</taxon>
        <taxon>Agaricomycotina</taxon>
        <taxon>Agaricomycetes</taxon>
        <taxon>Hymenochaetales</taxon>
        <taxon>Schizoporaceae</taxon>
        <taxon>Schizopora</taxon>
    </lineage>
</organism>
<feature type="compositionally biased region" description="Basic and acidic residues" evidence="1">
    <location>
        <begin position="202"/>
        <end position="224"/>
    </location>
</feature>
<evidence type="ECO:0000256" key="1">
    <source>
        <dbReference type="SAM" id="MobiDB-lite"/>
    </source>
</evidence>
<keyword evidence="3" id="KW-1185">Reference proteome</keyword>
<proteinExistence type="predicted"/>
<dbReference type="Proteomes" id="UP000053477">
    <property type="component" value="Unassembled WGS sequence"/>
</dbReference>
<dbReference type="EMBL" id="KQ085916">
    <property type="protein sequence ID" value="KLO16424.1"/>
    <property type="molecule type" value="Genomic_DNA"/>
</dbReference>
<dbReference type="AlphaFoldDB" id="A0A0H2RXE6"/>
<evidence type="ECO:0000313" key="3">
    <source>
        <dbReference type="Proteomes" id="UP000053477"/>
    </source>
</evidence>